<dbReference type="InterPro" id="IPR017853">
    <property type="entry name" value="GH"/>
</dbReference>
<feature type="region of interest" description="Disordered" evidence="7">
    <location>
        <begin position="1166"/>
        <end position="1190"/>
    </location>
</feature>
<dbReference type="InterPro" id="IPR013780">
    <property type="entry name" value="Glyco_hydro_b"/>
</dbReference>
<dbReference type="SMART" id="SM00642">
    <property type="entry name" value="Aamy"/>
    <property type="match status" value="1"/>
</dbReference>
<keyword evidence="4 6" id="KW-0119">Carbohydrate metabolism</keyword>
<feature type="active site" description="Nucleophile" evidence="6">
    <location>
        <position position="889"/>
    </location>
</feature>
<evidence type="ECO:0000313" key="10">
    <source>
        <dbReference type="Proteomes" id="UP000067711"/>
    </source>
</evidence>
<proteinExistence type="inferred from homology"/>
<feature type="binding site" evidence="6">
    <location>
        <position position="757"/>
    </location>
    <ligand>
        <name>alpha-maltose 1-phosphate</name>
        <dbReference type="ChEBI" id="CHEBI:63576"/>
    </ligand>
</feature>
<evidence type="ECO:0000313" key="9">
    <source>
        <dbReference type="EMBL" id="AOJ06906.1"/>
    </source>
</evidence>
<dbReference type="Gene3D" id="3.20.20.80">
    <property type="entry name" value="Glycosidases"/>
    <property type="match status" value="2"/>
</dbReference>
<evidence type="ECO:0000256" key="5">
    <source>
        <dbReference type="ARBA" id="ARBA00048735"/>
    </source>
</evidence>
<dbReference type="GO" id="GO:0016758">
    <property type="term" value="F:hexosyltransferase activity"/>
    <property type="evidence" value="ECO:0007669"/>
    <property type="project" value="UniProtKB-UniRule"/>
</dbReference>
<dbReference type="Pfam" id="PF21702">
    <property type="entry name" value="GLGE_C"/>
    <property type="match status" value="1"/>
</dbReference>
<dbReference type="SUPFAM" id="SSF51445">
    <property type="entry name" value="(Trans)glycosidases"/>
    <property type="match status" value="2"/>
</dbReference>
<sequence>MLPDYPSAHTRRIGIEPSRGVRTTRPRGWGDHHLRNGATTAMNGIGGVRLRIYFADARLVGPAPEWPALFAHAAALGFDHVLIGGLWRPGRERHVLLVADHGAAHPAFEDARHVLDVVGDLARRAAEYGITLLADLALDRVAADGELPRAHPDWFMARDAEDPRLDPRGDPYMAAAAHVDWQTPDVREALVDWWSNMIGGWASAGVGGFCVDAPQRVPASVWRALRERIDACGAALRWVAATPGHARAALASLEGAGFDAVFSSVRWWDARASWLADEHAALRRVGAPLGMADVRYGQRLAADFAHVDADMLERVYRRAASVAAAVGAGWLVPMGFEWGIASRLSYVDADRDRFTSERRAARFDLSDFLTTANGWQRDVAVLGRAGEVRQLTGADARATALLRGDAPDLRASDAAVLVVVNPDLRASVRVNARRFLGGVPGGFTRFAAMGAERRKRAAALESFVLEPAGCRLFEAATERAVRRAPVGDKPASRANGRVTVRSALAAPRIAIEDVTPSVDGGRFAVKRVIGDCVEVGAAIFSDGHERLAAAVVWRAADETAWRETPMRADTAHGDDRWNATIPLDRLGRHEFTIVAWRDELASLVDHVDKKLAAGQDVSVELDEAARLFADVLACVEAEAPPPEAALAAMRGLVAHYARADASARLAALHARSTIDAVAAARHRPFAARDPMTYRIDVDRAAARFASWYEMFPRSSSDDPARHGTFDDVIAQLPRIRDMGFDVLYFPPIHPIGVTHRKGRNNALRAEPGDVGSPYAIGAKEGGHTGVHPQLGTLDDFRRLVAAAREYGIEIALDFAIQCSPDHPWLAEHPGWFSWRPDGTLRYAENPPKRYQDIVTPDFYARDAQPGLWLALRDVVLFWIDAGVRTFRVDNPHTKPLPFWEWLIDDVRARFPDAVFLSEAFTRPRMMRRLAKLGFTQSYTYFTWRETKRELTDYLDELNAAPVRDYFRPNFFVNTPDINPRYLQTSGRAGFVIRAALAATLSGLWGVYSGFELCESEALPDSEEYLDAEKYQLRARNWARAGNIAGEIALLNRIRRANPALHTHLGVTFLAANNDRILAFEKATPARDNVLVVAISLDPHGAQEADIELSRATFAHWRLRDDDALSAFDEATGARADWRGRWRRVRVDPQGLPFAVWRIAPAAGLPPETADERCAAGTGPTAGDRGEEDSI</sequence>
<feature type="site" description="Transition state stabilizer" evidence="6">
    <location>
        <position position="976"/>
    </location>
</feature>
<evidence type="ECO:0000256" key="2">
    <source>
        <dbReference type="ARBA" id="ARBA00022676"/>
    </source>
</evidence>
<reference evidence="9 10" key="1">
    <citation type="submission" date="2015-12" db="EMBL/GenBank/DDBJ databases">
        <title>Diversity of Burkholderia near neighbor genomes.</title>
        <authorList>
            <person name="Sahl J."/>
            <person name="Wagner D."/>
            <person name="Keim P."/>
        </authorList>
    </citation>
    <scope>NUCLEOTIDE SEQUENCE [LARGE SCALE GENOMIC DNA]</scope>
    <source>
        <strain evidence="9 10">BDU8</strain>
    </source>
</reference>
<evidence type="ECO:0000256" key="3">
    <source>
        <dbReference type="ARBA" id="ARBA00022679"/>
    </source>
</evidence>
<comment type="similarity">
    <text evidence="6">Belongs to the glycosyl hydrolase 13 family. GlgE subfamily.</text>
</comment>
<evidence type="ECO:0000256" key="4">
    <source>
        <dbReference type="ARBA" id="ARBA00023277"/>
    </source>
</evidence>
<keyword evidence="2 6" id="KW-0328">Glycosyltransferase</keyword>
<dbReference type="Pfam" id="PF11896">
    <property type="entry name" value="GlgE_dom_N_S"/>
    <property type="match status" value="1"/>
</dbReference>
<dbReference type="Gene3D" id="1.20.58.80">
    <property type="entry name" value="Phosphotransferase system, lactose/cellobiose-type IIA subunit"/>
    <property type="match status" value="1"/>
</dbReference>
<feature type="binding site" evidence="6">
    <location>
        <position position="817"/>
    </location>
    <ligand>
        <name>alpha-maltose 1-phosphate</name>
        <dbReference type="ChEBI" id="CHEBI:63576"/>
    </ligand>
</feature>
<evidence type="ECO:0000256" key="6">
    <source>
        <dbReference type="HAMAP-Rule" id="MF_02124"/>
    </source>
</evidence>
<dbReference type="GO" id="GO:0030979">
    <property type="term" value="P:alpha-glucan biosynthetic process"/>
    <property type="evidence" value="ECO:0007669"/>
    <property type="project" value="UniProtKB-UniRule"/>
</dbReference>
<keyword evidence="3 6" id="KW-0808">Transferase</keyword>
<dbReference type="InterPro" id="IPR021828">
    <property type="entry name" value="GlgE_dom_N/S"/>
</dbReference>
<feature type="active site" description="Proton donor" evidence="6">
    <location>
        <position position="918"/>
    </location>
</feature>
<evidence type="ECO:0000256" key="1">
    <source>
        <dbReference type="ARBA" id="ARBA00011738"/>
    </source>
</evidence>
<comment type="catalytic activity">
    <reaction evidence="5 6">
        <text>alpha-maltose 1-phosphate + [(1-&gt;4)-alpha-D-glucosyl](n) = [(1-&gt;4)-alpha-D-glucosyl](n+2) + phosphate</text>
        <dbReference type="Rhea" id="RHEA:42692"/>
        <dbReference type="Rhea" id="RHEA-COMP:9584"/>
        <dbReference type="Rhea" id="RHEA-COMP:10183"/>
        <dbReference type="ChEBI" id="CHEBI:15444"/>
        <dbReference type="ChEBI" id="CHEBI:43474"/>
        <dbReference type="ChEBI" id="CHEBI:63576"/>
        <dbReference type="EC" id="2.4.99.16"/>
    </reaction>
</comment>
<feature type="binding site" evidence="6">
    <location>
        <position position="890"/>
    </location>
    <ligand>
        <name>alpha-maltose 1-phosphate</name>
        <dbReference type="ChEBI" id="CHEBI:63576"/>
    </ligand>
</feature>
<feature type="domain" description="Glycosyl hydrolase family 13 catalytic" evidence="8">
    <location>
        <begin position="709"/>
        <end position="1039"/>
    </location>
</feature>
<dbReference type="AlphaFoldDB" id="A0A1B4FTA1"/>
<comment type="subunit">
    <text evidence="1 6">Homodimer.</text>
</comment>
<comment type="function">
    <text evidence="6">Maltosyltransferase that uses maltose 1-phosphate (M1P) as the sugar donor to elongate linear or branched alpha-(1-&gt;4)-glucans. Is involved in a branched alpha-glucan biosynthetic pathway from trehalose, together with TreS, Mak and GlgB.</text>
</comment>
<dbReference type="InterPro" id="IPR006047">
    <property type="entry name" value="GH13_cat_dom"/>
</dbReference>
<dbReference type="InterPro" id="IPR026585">
    <property type="entry name" value="GlgE"/>
</dbReference>
<evidence type="ECO:0000259" key="8">
    <source>
        <dbReference type="SMART" id="SM00642"/>
    </source>
</evidence>
<protein>
    <recommendedName>
        <fullName evidence="6">Alpha-1,4-glucan:maltose-1-phosphate maltosyltransferase</fullName>
        <shortName evidence="6">GMPMT</shortName>
        <ecNumber evidence="6">2.4.99.16</ecNumber>
    </recommendedName>
    <alternativeName>
        <fullName evidence="6">(1-&gt;4)-alpha-D-glucan:maltose-1-phosphate alpha-D-maltosyltransferase</fullName>
    </alternativeName>
</protein>
<dbReference type="EMBL" id="CP013388">
    <property type="protein sequence ID" value="AOJ06906.1"/>
    <property type="molecule type" value="Genomic_DNA"/>
</dbReference>
<dbReference type="PANTHER" id="PTHR47786:SF2">
    <property type="entry name" value="GLYCOSYL HYDROLASE FAMILY 13 CATALYTIC DOMAIN-CONTAINING PROTEIN"/>
    <property type="match status" value="1"/>
</dbReference>
<dbReference type="HAMAP" id="MF_02124">
    <property type="entry name" value="GlgE"/>
    <property type="match status" value="1"/>
</dbReference>
<dbReference type="InterPro" id="IPR013783">
    <property type="entry name" value="Ig-like_fold"/>
</dbReference>
<dbReference type="GO" id="GO:0004553">
    <property type="term" value="F:hydrolase activity, hydrolyzing O-glycosyl compounds"/>
    <property type="evidence" value="ECO:0007669"/>
    <property type="project" value="InterPro"/>
</dbReference>
<organism evidence="9 10">
    <name type="scientific">Burkholderia mayonis</name>
    <dbReference type="NCBI Taxonomy" id="1385591"/>
    <lineage>
        <taxon>Bacteria</taxon>
        <taxon>Pseudomonadati</taxon>
        <taxon>Pseudomonadota</taxon>
        <taxon>Betaproteobacteria</taxon>
        <taxon>Burkholderiales</taxon>
        <taxon>Burkholderiaceae</taxon>
        <taxon>Burkholderia</taxon>
        <taxon>pseudomallei group</taxon>
    </lineage>
</organism>
<dbReference type="PANTHER" id="PTHR47786">
    <property type="entry name" value="ALPHA-1,4-GLUCAN:MALTOSE-1-PHOSPHATE MALTOSYLTRANSFERASE"/>
    <property type="match status" value="1"/>
</dbReference>
<dbReference type="Gene3D" id="2.60.40.1180">
    <property type="entry name" value="Golgi alpha-mannosidase II"/>
    <property type="match status" value="1"/>
</dbReference>
<feature type="binding site" evidence="6">
    <location>
        <begin position="1029"/>
        <end position="1030"/>
    </location>
    <ligand>
        <name>alpha-maltose 1-phosphate</name>
        <dbReference type="ChEBI" id="CHEBI:63576"/>
    </ligand>
</feature>
<dbReference type="Gene3D" id="2.60.40.10">
    <property type="entry name" value="Immunoglobulins"/>
    <property type="match status" value="1"/>
</dbReference>
<feature type="binding site" evidence="6">
    <location>
        <position position="852"/>
    </location>
    <ligand>
        <name>alpha-maltose 1-phosphate</name>
        <dbReference type="ChEBI" id="CHEBI:63576"/>
    </ligand>
</feature>
<dbReference type="EC" id="2.4.99.16" evidence="6"/>
<dbReference type="CDD" id="cd11344">
    <property type="entry name" value="AmyAc_GlgE_like"/>
    <property type="match status" value="1"/>
</dbReference>
<accession>A0A1B4FTA1</accession>
<evidence type="ECO:0000256" key="7">
    <source>
        <dbReference type="SAM" id="MobiDB-lite"/>
    </source>
</evidence>
<dbReference type="Pfam" id="PF00128">
    <property type="entry name" value="Alpha-amylase"/>
    <property type="match status" value="1"/>
</dbReference>
<dbReference type="Proteomes" id="UP000067711">
    <property type="component" value="Chromosome 2"/>
</dbReference>
<dbReference type="InterPro" id="IPR049171">
    <property type="entry name" value="GLGE_C"/>
</dbReference>
<gene>
    <name evidence="6" type="primary">glgE</name>
    <name evidence="9" type="ORF">WS71_05950</name>
</gene>
<name>A0A1B4FTA1_9BURK</name>